<dbReference type="RefSeq" id="WP_007018779.1">
    <property type="nucleotide sequence ID" value="NZ_CH724118.1"/>
</dbReference>
<feature type="transmembrane region" description="Helical" evidence="11">
    <location>
        <begin position="31"/>
        <end position="54"/>
    </location>
</feature>
<keyword evidence="5" id="KW-0406">Ion transport</keyword>
<protein>
    <submittedName>
        <fullName evidence="13">Chloride channel, putative</fullName>
    </submittedName>
</protein>
<evidence type="ECO:0000256" key="6">
    <source>
        <dbReference type="ARBA" id="ARBA00023136"/>
    </source>
</evidence>
<feature type="transmembrane region" description="Helical" evidence="11">
    <location>
        <begin position="410"/>
        <end position="431"/>
    </location>
</feature>
<evidence type="ECO:0000256" key="7">
    <source>
        <dbReference type="ARBA" id="ARBA00023173"/>
    </source>
</evidence>
<dbReference type="InterPro" id="IPR046342">
    <property type="entry name" value="CBS_dom_sf"/>
</dbReference>
<keyword evidence="14" id="KW-1185">Reference proteome</keyword>
<dbReference type="InterPro" id="IPR001807">
    <property type="entry name" value="ClC"/>
</dbReference>
<dbReference type="PANTHER" id="PTHR43427:SF6">
    <property type="entry name" value="CHLORIDE CHANNEL PROTEIN CLC-E"/>
    <property type="match status" value="1"/>
</dbReference>
<sequence length="590" mass="62526">MDGLTTENEHPFETSRSEVAEKGMMKVIKNALFVVLFGSVVGVVSAIFADLFVYGFKYLNQILNISAASQHESISFWWILLVPCIGGLVVGLFNRYINPDKPQGPPDVIAAAQLGHSQVPFKSGMSTALASFMSLGSGASVGGYGPIVHLGATLGVAFRKFAYGGGGHIANIGIGCGVAGAIAAAFNAPLAGMFFAHEVVLRHYSLRAFAPITVSATMGYIVTAVILERPPLFQIDQIGHLNAWEYSSFMLIGVTGAMLAVVFMRTLLKSQKIAQGLNMPNTLKPALAGFALGLVALQLPELLGLGTALLQSAMIPESIEAPQMAMLLVGKLVVTAMCLGFGFVGGVFSPSLVIGVLFGSLVGLVLAPIMPGAADSLGVFAICGMAAVTTAVIGAPISTILIILELTRNYELTTAVLLSVVFSNLVSYRLFGRSFFDHVLEKRGLDLTKGRDALLIANTSISESVHQAFVKVGLKDKPSDVLNLMTSNNTNVAHVVDQNDEYQGAVLLSDMAMACSVQGVHVEDVNRFMPKILEENASVEQGLTILQQSPQKSIPVLSSDNKLVGVVNQQSLLGQYRDTLHKVRSDENAA</sequence>
<dbReference type="SUPFAM" id="SSF54631">
    <property type="entry name" value="CBS-domain pair"/>
    <property type="match status" value="1"/>
</dbReference>
<evidence type="ECO:0000313" key="13">
    <source>
        <dbReference type="EMBL" id="EAT12889.1"/>
    </source>
</evidence>
<dbReference type="PANTHER" id="PTHR43427">
    <property type="entry name" value="CHLORIDE CHANNEL PROTEIN CLC-E"/>
    <property type="match status" value="1"/>
</dbReference>
<reference evidence="13 14" key="1">
    <citation type="submission" date="2006-03" db="EMBL/GenBank/DDBJ databases">
        <authorList>
            <person name="Pinhassi J."/>
            <person name="Pedros-Alio C."/>
            <person name="Ferriera S."/>
            <person name="Johnson J."/>
            <person name="Kravitz S."/>
            <person name="Halpern A."/>
            <person name="Remington K."/>
            <person name="Beeson K."/>
            <person name="Tran B."/>
            <person name="Rogers Y.-H."/>
            <person name="Friedman R."/>
            <person name="Venter J.C."/>
        </authorList>
    </citation>
    <scope>NUCLEOTIDE SEQUENCE [LARGE SCALE GENOMIC DNA]</scope>
    <source>
        <strain evidence="13 14">RED65</strain>
    </source>
</reference>
<evidence type="ECO:0000256" key="8">
    <source>
        <dbReference type="ARBA" id="ARBA00023214"/>
    </source>
</evidence>
<keyword evidence="2" id="KW-0813">Transport</keyword>
<comment type="caution">
    <text evidence="13">The sequence shown here is derived from an EMBL/GenBank/DDBJ whole genome shotgun (WGS) entry which is preliminary data.</text>
</comment>
<dbReference type="Gene3D" id="1.10.3080.10">
    <property type="entry name" value="Clc chloride channel"/>
    <property type="match status" value="1"/>
</dbReference>
<evidence type="ECO:0000256" key="4">
    <source>
        <dbReference type="ARBA" id="ARBA00022989"/>
    </source>
</evidence>
<gene>
    <name evidence="13" type="ORF">RED65_12489</name>
</gene>
<evidence type="ECO:0000256" key="9">
    <source>
        <dbReference type="ARBA" id="ARBA00023303"/>
    </source>
</evidence>
<evidence type="ECO:0000256" key="3">
    <source>
        <dbReference type="ARBA" id="ARBA00022692"/>
    </source>
</evidence>
<evidence type="ECO:0000256" key="1">
    <source>
        <dbReference type="ARBA" id="ARBA00004141"/>
    </source>
</evidence>
<keyword evidence="6 11" id="KW-0472">Membrane</keyword>
<name>Q1N3I5_9GAMM</name>
<keyword evidence="8" id="KW-0868">Chloride</keyword>
<dbReference type="Pfam" id="PF00571">
    <property type="entry name" value="CBS"/>
    <property type="match status" value="1"/>
</dbReference>
<keyword evidence="7" id="KW-0869">Chloride channel</keyword>
<keyword evidence="9" id="KW-0407">Ion channel</keyword>
<feature type="domain" description="CBS" evidence="12">
    <location>
        <begin position="525"/>
        <end position="583"/>
    </location>
</feature>
<dbReference type="Proteomes" id="UP000004263">
    <property type="component" value="Unassembled WGS sequence"/>
</dbReference>
<evidence type="ECO:0000256" key="2">
    <source>
        <dbReference type="ARBA" id="ARBA00022448"/>
    </source>
</evidence>
<keyword evidence="10" id="KW-0129">CBS domain</keyword>
<dbReference type="SUPFAM" id="SSF81340">
    <property type="entry name" value="Clc chloride channel"/>
    <property type="match status" value="1"/>
</dbReference>
<feature type="transmembrane region" description="Helical" evidence="11">
    <location>
        <begin position="351"/>
        <end position="370"/>
    </location>
</feature>
<dbReference type="GO" id="GO:0005254">
    <property type="term" value="F:chloride channel activity"/>
    <property type="evidence" value="ECO:0007669"/>
    <property type="project" value="UniProtKB-KW"/>
</dbReference>
<evidence type="ECO:0000256" key="11">
    <source>
        <dbReference type="SAM" id="Phobius"/>
    </source>
</evidence>
<feature type="transmembrane region" description="Helical" evidence="11">
    <location>
        <begin position="169"/>
        <end position="196"/>
    </location>
</feature>
<feature type="transmembrane region" description="Helical" evidence="11">
    <location>
        <begin position="288"/>
        <end position="313"/>
    </location>
</feature>
<dbReference type="InterPro" id="IPR014743">
    <property type="entry name" value="Cl-channel_core"/>
</dbReference>
<dbReference type="InterPro" id="IPR050368">
    <property type="entry name" value="ClC-type_chloride_channel"/>
</dbReference>
<dbReference type="CDD" id="cd00400">
    <property type="entry name" value="Voltage_gated_ClC"/>
    <property type="match status" value="1"/>
</dbReference>
<evidence type="ECO:0000259" key="12">
    <source>
        <dbReference type="PROSITE" id="PS51371"/>
    </source>
</evidence>
<dbReference type="PRINTS" id="PR00762">
    <property type="entry name" value="CLCHANNEL"/>
</dbReference>
<feature type="transmembrane region" description="Helical" evidence="11">
    <location>
        <begin position="248"/>
        <end position="268"/>
    </location>
</feature>
<dbReference type="Gene3D" id="3.10.580.10">
    <property type="entry name" value="CBS-domain"/>
    <property type="match status" value="1"/>
</dbReference>
<dbReference type="AlphaFoldDB" id="Q1N3I5"/>
<dbReference type="EMBL" id="AAQH01000004">
    <property type="protein sequence ID" value="EAT12889.1"/>
    <property type="molecule type" value="Genomic_DNA"/>
</dbReference>
<feature type="transmembrane region" description="Helical" evidence="11">
    <location>
        <begin position="208"/>
        <end position="227"/>
    </location>
</feature>
<feature type="transmembrane region" description="Helical" evidence="11">
    <location>
        <begin position="377"/>
        <end position="404"/>
    </location>
</feature>
<dbReference type="HOGENOM" id="CLU_015263_5_1_6"/>
<dbReference type="STRING" id="207949.RED65_12489"/>
<accession>Q1N3I5</accession>
<comment type="subcellular location">
    <subcellularLocation>
        <location evidence="1">Membrane</location>
        <topology evidence="1">Multi-pass membrane protein</topology>
    </subcellularLocation>
</comment>
<dbReference type="GO" id="GO:0034707">
    <property type="term" value="C:chloride channel complex"/>
    <property type="evidence" value="ECO:0007669"/>
    <property type="project" value="UniProtKB-KW"/>
</dbReference>
<evidence type="ECO:0000313" key="14">
    <source>
        <dbReference type="Proteomes" id="UP000004263"/>
    </source>
</evidence>
<evidence type="ECO:0000256" key="5">
    <source>
        <dbReference type="ARBA" id="ARBA00023065"/>
    </source>
</evidence>
<feature type="transmembrane region" description="Helical" evidence="11">
    <location>
        <begin position="325"/>
        <end position="345"/>
    </location>
</feature>
<dbReference type="PROSITE" id="PS51371">
    <property type="entry name" value="CBS"/>
    <property type="match status" value="1"/>
</dbReference>
<dbReference type="CDD" id="cd02205">
    <property type="entry name" value="CBS_pair_SF"/>
    <property type="match status" value="1"/>
</dbReference>
<feature type="transmembrane region" description="Helical" evidence="11">
    <location>
        <begin position="74"/>
        <end position="93"/>
    </location>
</feature>
<dbReference type="InterPro" id="IPR000644">
    <property type="entry name" value="CBS_dom"/>
</dbReference>
<dbReference type="OrthoDB" id="9767361at2"/>
<evidence type="ECO:0000256" key="10">
    <source>
        <dbReference type="PROSITE-ProRule" id="PRU00703"/>
    </source>
</evidence>
<dbReference type="Pfam" id="PF00654">
    <property type="entry name" value="Voltage_CLC"/>
    <property type="match status" value="1"/>
</dbReference>
<keyword evidence="3 11" id="KW-0812">Transmembrane</keyword>
<proteinExistence type="predicted"/>
<organism evidence="13 14">
    <name type="scientific">Bermanella marisrubri</name>
    <dbReference type="NCBI Taxonomy" id="207949"/>
    <lineage>
        <taxon>Bacteria</taxon>
        <taxon>Pseudomonadati</taxon>
        <taxon>Pseudomonadota</taxon>
        <taxon>Gammaproteobacteria</taxon>
        <taxon>Oceanospirillales</taxon>
        <taxon>Oceanospirillaceae</taxon>
        <taxon>Bermanella</taxon>
    </lineage>
</organism>
<keyword evidence="4 11" id="KW-1133">Transmembrane helix</keyword>